<dbReference type="GeneID" id="54470958"/>
<dbReference type="CDD" id="cd00067">
    <property type="entry name" value="GAL4"/>
    <property type="match status" value="1"/>
</dbReference>
<dbReference type="Proteomes" id="UP000799767">
    <property type="component" value="Unassembled WGS sequence"/>
</dbReference>
<keyword evidence="5" id="KW-1185">Reference proteome</keyword>
<dbReference type="GO" id="GO:0008270">
    <property type="term" value="F:zinc ion binding"/>
    <property type="evidence" value="ECO:0007669"/>
    <property type="project" value="InterPro"/>
</dbReference>
<dbReference type="InterPro" id="IPR021858">
    <property type="entry name" value="Fun_TF"/>
</dbReference>
<dbReference type="Pfam" id="PF11951">
    <property type="entry name" value="Fungal_trans_2"/>
    <property type="match status" value="1"/>
</dbReference>
<dbReference type="SUPFAM" id="SSF57701">
    <property type="entry name" value="Zn2/Cys6 DNA-binding domain"/>
    <property type="match status" value="1"/>
</dbReference>
<evidence type="ECO:0000256" key="1">
    <source>
        <dbReference type="ARBA" id="ARBA00004123"/>
    </source>
</evidence>
<feature type="domain" description="Zn(2)-C6 fungal-type" evidence="3">
    <location>
        <begin position="19"/>
        <end position="47"/>
    </location>
</feature>
<dbReference type="AlphaFoldDB" id="A0A6A6PNH9"/>
<proteinExistence type="predicted"/>
<dbReference type="GO" id="GO:0000976">
    <property type="term" value="F:transcription cis-regulatory region binding"/>
    <property type="evidence" value="ECO:0007669"/>
    <property type="project" value="TreeGrafter"/>
</dbReference>
<keyword evidence="2" id="KW-0539">Nucleus</keyword>
<name>A0A6A6PNH9_9PEZI</name>
<organism evidence="4 5">
    <name type="scientific">Neohortaea acidophila</name>
    <dbReference type="NCBI Taxonomy" id="245834"/>
    <lineage>
        <taxon>Eukaryota</taxon>
        <taxon>Fungi</taxon>
        <taxon>Dikarya</taxon>
        <taxon>Ascomycota</taxon>
        <taxon>Pezizomycotina</taxon>
        <taxon>Dothideomycetes</taxon>
        <taxon>Dothideomycetidae</taxon>
        <taxon>Mycosphaerellales</taxon>
        <taxon>Teratosphaeriaceae</taxon>
        <taxon>Neohortaea</taxon>
    </lineage>
</organism>
<dbReference type="InterPro" id="IPR001138">
    <property type="entry name" value="Zn2Cys6_DnaBD"/>
</dbReference>
<dbReference type="OrthoDB" id="5380854at2759"/>
<dbReference type="PROSITE" id="PS50048">
    <property type="entry name" value="ZN2_CY6_FUNGAL_2"/>
    <property type="match status" value="1"/>
</dbReference>
<evidence type="ECO:0000313" key="5">
    <source>
        <dbReference type="Proteomes" id="UP000799767"/>
    </source>
</evidence>
<comment type="subcellular location">
    <subcellularLocation>
        <location evidence="1">Nucleus</location>
    </subcellularLocation>
</comment>
<accession>A0A6A6PNH9</accession>
<reference evidence="4" key="1">
    <citation type="journal article" date="2020" name="Stud. Mycol.">
        <title>101 Dothideomycetes genomes: a test case for predicting lifestyles and emergence of pathogens.</title>
        <authorList>
            <person name="Haridas S."/>
            <person name="Albert R."/>
            <person name="Binder M."/>
            <person name="Bloem J."/>
            <person name="Labutti K."/>
            <person name="Salamov A."/>
            <person name="Andreopoulos B."/>
            <person name="Baker S."/>
            <person name="Barry K."/>
            <person name="Bills G."/>
            <person name="Bluhm B."/>
            <person name="Cannon C."/>
            <person name="Castanera R."/>
            <person name="Culley D."/>
            <person name="Daum C."/>
            <person name="Ezra D."/>
            <person name="Gonzalez J."/>
            <person name="Henrissat B."/>
            <person name="Kuo A."/>
            <person name="Liang C."/>
            <person name="Lipzen A."/>
            <person name="Lutzoni F."/>
            <person name="Magnuson J."/>
            <person name="Mondo S."/>
            <person name="Nolan M."/>
            <person name="Ohm R."/>
            <person name="Pangilinan J."/>
            <person name="Park H.-J."/>
            <person name="Ramirez L."/>
            <person name="Alfaro M."/>
            <person name="Sun H."/>
            <person name="Tritt A."/>
            <person name="Yoshinaga Y."/>
            <person name="Zwiers L.-H."/>
            <person name="Turgeon B."/>
            <person name="Goodwin S."/>
            <person name="Spatafora J."/>
            <person name="Crous P."/>
            <person name="Grigoriev I."/>
        </authorList>
    </citation>
    <scope>NUCLEOTIDE SEQUENCE</scope>
    <source>
        <strain evidence="4">CBS 113389</strain>
    </source>
</reference>
<dbReference type="PANTHER" id="PTHR37534:SF15">
    <property type="entry name" value="ZN(II)2CYS6 TRANSCRIPTION FACTOR (EUROFUNG)"/>
    <property type="match status" value="1"/>
</dbReference>
<dbReference type="PANTHER" id="PTHR37534">
    <property type="entry name" value="TRANSCRIPTIONAL ACTIVATOR PROTEIN UGA3"/>
    <property type="match status" value="1"/>
</dbReference>
<dbReference type="GO" id="GO:0005634">
    <property type="term" value="C:nucleus"/>
    <property type="evidence" value="ECO:0007669"/>
    <property type="project" value="UniProtKB-SubCell"/>
</dbReference>
<protein>
    <submittedName>
        <fullName evidence="4">Fungal-specific transcription factor domain-containing protein</fullName>
    </submittedName>
</protein>
<dbReference type="GO" id="GO:0045944">
    <property type="term" value="P:positive regulation of transcription by RNA polymerase II"/>
    <property type="evidence" value="ECO:0007669"/>
    <property type="project" value="TreeGrafter"/>
</dbReference>
<evidence type="ECO:0000256" key="2">
    <source>
        <dbReference type="ARBA" id="ARBA00023242"/>
    </source>
</evidence>
<evidence type="ECO:0000259" key="3">
    <source>
        <dbReference type="PROSITE" id="PS50048"/>
    </source>
</evidence>
<dbReference type="RefSeq" id="XP_033587821.1">
    <property type="nucleotide sequence ID" value="XM_033729956.1"/>
</dbReference>
<evidence type="ECO:0000313" key="4">
    <source>
        <dbReference type="EMBL" id="KAF2481251.1"/>
    </source>
</evidence>
<sequence length="501" mass="56176">MKNVRIGNLPSTRPQASKDCRHCIKRRIQCDRSVPECRKCAIRKLQCPGYDRVQLRWKAGVVKRGKSPSSTFALDAGSRTVMEEIGEISAPSSSAAVPAMDSQLVASSMANQSVSFTLSQNLLDYFDRELAARLAWLDGPDNTWRKIIAPLARRSSCVHLALLSFVATHMSCTSSADHAWTGDMRTLGHRLREKSLVSLSTKMRHELDHNDPMPDQRRMENLSEIIAGMLSLCHEGMVDPSSTAWQIHLRACRIAIDRYTLAVRRGTDSGTDQLVHEVVELAAFSDLSSFKSEKHENTAACLSFEKGSFWGFTAFMNQVTALERRLSASLKKGAHLEVDMMPWRASLEHTLMLVSAEASATLAPSLHERFQYVIETHYYACLIYCHQALAGKSEAAQVIEAALDPLLGAIQTITSWTTTEFTHDVFWPLFIAATECGTNEQRRNTVQASCRDCIEKTGFWCNSAALSFVQAFWDRADSDSHKTWVQYARDYQTESKSFLIY</sequence>
<dbReference type="EMBL" id="MU001638">
    <property type="protein sequence ID" value="KAF2481251.1"/>
    <property type="molecule type" value="Genomic_DNA"/>
</dbReference>
<gene>
    <name evidence="4" type="ORF">BDY17DRAFT_185344</name>
</gene>
<dbReference type="InterPro" id="IPR036864">
    <property type="entry name" value="Zn2-C6_fun-type_DNA-bd_sf"/>
</dbReference>
<dbReference type="GO" id="GO:0000981">
    <property type="term" value="F:DNA-binding transcription factor activity, RNA polymerase II-specific"/>
    <property type="evidence" value="ECO:0007669"/>
    <property type="project" value="InterPro"/>
</dbReference>
<dbReference type="Gene3D" id="4.10.240.10">
    <property type="entry name" value="Zn(2)-C6 fungal-type DNA-binding domain"/>
    <property type="match status" value="1"/>
</dbReference>